<organism evidence="2 3">
    <name type="scientific">Laccaria amethystina LaAM-08-1</name>
    <dbReference type="NCBI Taxonomy" id="1095629"/>
    <lineage>
        <taxon>Eukaryota</taxon>
        <taxon>Fungi</taxon>
        <taxon>Dikarya</taxon>
        <taxon>Basidiomycota</taxon>
        <taxon>Agaricomycotina</taxon>
        <taxon>Agaricomycetes</taxon>
        <taxon>Agaricomycetidae</taxon>
        <taxon>Agaricales</taxon>
        <taxon>Agaricineae</taxon>
        <taxon>Hydnangiaceae</taxon>
        <taxon>Laccaria</taxon>
    </lineage>
</organism>
<reference evidence="3" key="2">
    <citation type="submission" date="2015-01" db="EMBL/GenBank/DDBJ databases">
        <title>Evolutionary Origins and Diversification of the Mycorrhizal Mutualists.</title>
        <authorList>
            <consortium name="DOE Joint Genome Institute"/>
            <consortium name="Mycorrhizal Genomics Consortium"/>
            <person name="Kohler A."/>
            <person name="Kuo A."/>
            <person name="Nagy L.G."/>
            <person name="Floudas D."/>
            <person name="Copeland A."/>
            <person name="Barry K.W."/>
            <person name="Cichocki N."/>
            <person name="Veneault-Fourrey C."/>
            <person name="LaButti K."/>
            <person name="Lindquist E.A."/>
            <person name="Lipzen A."/>
            <person name="Lundell T."/>
            <person name="Morin E."/>
            <person name="Murat C."/>
            <person name="Riley R."/>
            <person name="Ohm R."/>
            <person name="Sun H."/>
            <person name="Tunlid A."/>
            <person name="Henrissat B."/>
            <person name="Grigoriev I.V."/>
            <person name="Hibbett D.S."/>
            <person name="Martin F."/>
        </authorList>
    </citation>
    <scope>NUCLEOTIDE SEQUENCE [LARGE SCALE GENOMIC DNA]</scope>
    <source>
        <strain evidence="3">LaAM-08-1</strain>
    </source>
</reference>
<reference evidence="2 3" key="1">
    <citation type="submission" date="2014-04" db="EMBL/GenBank/DDBJ databases">
        <authorList>
            <consortium name="DOE Joint Genome Institute"/>
            <person name="Kuo A."/>
            <person name="Kohler A."/>
            <person name="Nagy L.G."/>
            <person name="Floudas D."/>
            <person name="Copeland A."/>
            <person name="Barry K.W."/>
            <person name="Cichocki N."/>
            <person name="Veneault-Fourrey C."/>
            <person name="LaButti K."/>
            <person name="Lindquist E.A."/>
            <person name="Lipzen A."/>
            <person name="Lundell T."/>
            <person name="Morin E."/>
            <person name="Murat C."/>
            <person name="Sun H."/>
            <person name="Tunlid A."/>
            <person name="Henrissat B."/>
            <person name="Grigoriev I.V."/>
            <person name="Hibbett D.S."/>
            <person name="Martin F."/>
            <person name="Nordberg H.P."/>
            <person name="Cantor M.N."/>
            <person name="Hua S.X."/>
        </authorList>
    </citation>
    <scope>NUCLEOTIDE SEQUENCE [LARGE SCALE GENOMIC DNA]</scope>
    <source>
        <strain evidence="2 3">LaAM-08-1</strain>
    </source>
</reference>
<dbReference type="Proteomes" id="UP000054477">
    <property type="component" value="Unassembled WGS sequence"/>
</dbReference>
<dbReference type="HOGENOM" id="CLU_2347032_0_0_1"/>
<sequence length="97" mass="10679">MKNTPSTAPPANVKPTVPQPQFCEAPSNEVRQRYVTHLDLPGQDPLQIREVITTLHAPAPESTNITREMGLKKKVKSLGNHSSSCRGPELNRAISIR</sequence>
<evidence type="ECO:0000256" key="1">
    <source>
        <dbReference type="SAM" id="MobiDB-lite"/>
    </source>
</evidence>
<dbReference type="EMBL" id="KN838795">
    <property type="protein sequence ID" value="KIJ94411.1"/>
    <property type="molecule type" value="Genomic_DNA"/>
</dbReference>
<evidence type="ECO:0000313" key="3">
    <source>
        <dbReference type="Proteomes" id="UP000054477"/>
    </source>
</evidence>
<keyword evidence="3" id="KW-1185">Reference proteome</keyword>
<protein>
    <submittedName>
        <fullName evidence="2">Uncharacterized protein</fullName>
    </submittedName>
</protein>
<name>A0A0C9X9Q3_9AGAR</name>
<feature type="region of interest" description="Disordered" evidence="1">
    <location>
        <begin position="77"/>
        <end position="97"/>
    </location>
</feature>
<dbReference type="AlphaFoldDB" id="A0A0C9X9Q3"/>
<accession>A0A0C9X9Q3</accession>
<evidence type="ECO:0000313" key="2">
    <source>
        <dbReference type="EMBL" id="KIJ94411.1"/>
    </source>
</evidence>
<gene>
    <name evidence="2" type="ORF">K443DRAFT_683776</name>
</gene>
<proteinExistence type="predicted"/>